<dbReference type="PANTHER" id="PTHR30481:SF4">
    <property type="entry name" value="SITE-SPECIFIC DNA-METHYLTRANSFERASE (ADENINE-SPECIFIC)"/>
    <property type="match status" value="1"/>
</dbReference>
<dbReference type="PRINTS" id="PR00505">
    <property type="entry name" value="D12N6MTFRASE"/>
</dbReference>
<evidence type="ECO:0000313" key="5">
    <source>
        <dbReference type="Proteomes" id="UP001596002"/>
    </source>
</evidence>
<dbReference type="NCBIfam" id="TIGR00571">
    <property type="entry name" value="dam"/>
    <property type="match status" value="1"/>
</dbReference>
<dbReference type="GO" id="GO:0008168">
    <property type="term" value="F:methyltransferase activity"/>
    <property type="evidence" value="ECO:0007669"/>
    <property type="project" value="UniProtKB-KW"/>
</dbReference>
<dbReference type="Pfam" id="PF02086">
    <property type="entry name" value="MethyltransfD12"/>
    <property type="match status" value="1"/>
</dbReference>
<dbReference type="Proteomes" id="UP001596002">
    <property type="component" value="Unassembled WGS sequence"/>
</dbReference>
<keyword evidence="3" id="KW-0949">S-adenosyl-L-methionine</keyword>
<dbReference type="Gene3D" id="3.40.50.150">
    <property type="entry name" value="Vaccinia Virus protein VP39"/>
    <property type="match status" value="2"/>
</dbReference>
<dbReference type="RefSeq" id="WP_380025095.1">
    <property type="nucleotide sequence ID" value="NZ_JBHSHC010000050.1"/>
</dbReference>
<sequence length="260" mass="31257">MINSPIRWQGGKSRLRKAIIERIPDHSCYVEVFGGGGWVLFGKERSKIEVFSDINSELVNFFRVLQEDWEALVKRFEWALYARDEFERILRRREEERDPVTRAYDFYYRVYSHFGGKYNNSNDWGYAKSKPAYDFSQAKEKFRPAHERLRGVYIENRSFDEVIPRYDGEDTFFYVDPPYLGLSGYLYPFSQEDHERLRDLLCQVKGKFLLTINDHPLVREWYAPFFMESVETRYSISRQTEGRQTVKEWFITNYDPTKVQ</sequence>
<evidence type="ECO:0000256" key="1">
    <source>
        <dbReference type="ARBA" id="ARBA00022603"/>
    </source>
</evidence>
<dbReference type="EMBL" id="JBHSHC010000050">
    <property type="protein sequence ID" value="MFC4767177.1"/>
    <property type="molecule type" value="Genomic_DNA"/>
</dbReference>
<evidence type="ECO:0000256" key="3">
    <source>
        <dbReference type="ARBA" id="ARBA00022691"/>
    </source>
</evidence>
<name>A0ABV9Q1Q6_9BACL</name>
<proteinExistence type="predicted"/>
<evidence type="ECO:0000313" key="4">
    <source>
        <dbReference type="EMBL" id="MFC4767177.1"/>
    </source>
</evidence>
<dbReference type="InterPro" id="IPR012327">
    <property type="entry name" value="MeTrfase_D12"/>
</dbReference>
<evidence type="ECO:0000256" key="2">
    <source>
        <dbReference type="ARBA" id="ARBA00022679"/>
    </source>
</evidence>
<dbReference type="InterPro" id="IPR012263">
    <property type="entry name" value="M_m6A_EcoRV"/>
</dbReference>
<dbReference type="PANTHER" id="PTHR30481">
    <property type="entry name" value="DNA ADENINE METHYLASE"/>
    <property type="match status" value="1"/>
</dbReference>
<organism evidence="4 5">
    <name type="scientific">Effusibacillus consociatus</name>
    <dbReference type="NCBI Taxonomy" id="1117041"/>
    <lineage>
        <taxon>Bacteria</taxon>
        <taxon>Bacillati</taxon>
        <taxon>Bacillota</taxon>
        <taxon>Bacilli</taxon>
        <taxon>Bacillales</taxon>
        <taxon>Alicyclobacillaceae</taxon>
        <taxon>Effusibacillus</taxon>
    </lineage>
</organism>
<keyword evidence="5" id="KW-1185">Reference proteome</keyword>
<reference evidence="5" key="1">
    <citation type="journal article" date="2019" name="Int. J. Syst. Evol. Microbiol.">
        <title>The Global Catalogue of Microorganisms (GCM) 10K type strain sequencing project: providing services to taxonomists for standard genome sequencing and annotation.</title>
        <authorList>
            <consortium name="The Broad Institute Genomics Platform"/>
            <consortium name="The Broad Institute Genome Sequencing Center for Infectious Disease"/>
            <person name="Wu L."/>
            <person name="Ma J."/>
        </authorList>
    </citation>
    <scope>NUCLEOTIDE SEQUENCE [LARGE SCALE GENOMIC DNA]</scope>
    <source>
        <strain evidence="5">WYCCWR 12678</strain>
    </source>
</reference>
<accession>A0ABV9Q1Q6</accession>
<comment type="caution">
    <text evidence="4">The sequence shown here is derived from an EMBL/GenBank/DDBJ whole genome shotgun (WGS) entry which is preliminary data.</text>
</comment>
<dbReference type="GO" id="GO:0032259">
    <property type="term" value="P:methylation"/>
    <property type="evidence" value="ECO:0007669"/>
    <property type="project" value="UniProtKB-KW"/>
</dbReference>
<dbReference type="InterPro" id="IPR029063">
    <property type="entry name" value="SAM-dependent_MTases_sf"/>
</dbReference>
<dbReference type="PIRSF" id="PIRSF000398">
    <property type="entry name" value="M_m6A_EcoRV"/>
    <property type="match status" value="1"/>
</dbReference>
<gene>
    <name evidence="4" type="ORF">ACFO8Q_07340</name>
</gene>
<keyword evidence="1 4" id="KW-0489">Methyltransferase</keyword>
<dbReference type="SUPFAM" id="SSF53335">
    <property type="entry name" value="S-adenosyl-L-methionine-dependent methyltransferases"/>
    <property type="match status" value="1"/>
</dbReference>
<protein>
    <submittedName>
        <fullName evidence="4">DNA adenine methylase</fullName>
    </submittedName>
</protein>
<keyword evidence="2" id="KW-0808">Transferase</keyword>